<dbReference type="EMBL" id="FMBG01000021">
    <property type="protein sequence ID" value="SCC53767.1"/>
    <property type="molecule type" value="Genomic_DNA"/>
</dbReference>
<reference evidence="2 3" key="1">
    <citation type="submission" date="2016-08" db="EMBL/GenBank/DDBJ databases">
        <authorList>
            <person name="Loux V."/>
            <person name="Rue O."/>
        </authorList>
    </citation>
    <scope>NUCLEOTIDE SEQUENCE [LARGE SCALE GENOMIC DNA]</scope>
    <source>
        <strain evidence="2 3">WSBC_10311</strain>
    </source>
</reference>
<feature type="region of interest" description="Disordered" evidence="1">
    <location>
        <begin position="1"/>
        <end position="25"/>
    </location>
</feature>
<evidence type="ECO:0000313" key="3">
    <source>
        <dbReference type="Proteomes" id="UP000195728"/>
    </source>
</evidence>
<gene>
    <name evidence="2" type="ORF">BC10311_04163</name>
</gene>
<name>A0AB37YVW8_9BACI</name>
<dbReference type="AlphaFoldDB" id="A0AB37YVW8"/>
<protein>
    <submittedName>
        <fullName evidence="2">Uncharacterized protein</fullName>
    </submittedName>
</protein>
<evidence type="ECO:0000256" key="1">
    <source>
        <dbReference type="SAM" id="MobiDB-lite"/>
    </source>
</evidence>
<comment type="caution">
    <text evidence="2">The sequence shown here is derived from an EMBL/GenBank/DDBJ whole genome shotgun (WGS) entry which is preliminary data.</text>
</comment>
<sequence>MIKKGNSVISAYPTGKANALPPSGF</sequence>
<organism evidence="2 3">
    <name type="scientific">Bacillus wiedmannii</name>
    <dbReference type="NCBI Taxonomy" id="1890302"/>
    <lineage>
        <taxon>Bacteria</taxon>
        <taxon>Bacillati</taxon>
        <taxon>Bacillota</taxon>
        <taxon>Bacilli</taxon>
        <taxon>Bacillales</taxon>
        <taxon>Bacillaceae</taxon>
        <taxon>Bacillus</taxon>
        <taxon>Bacillus cereus group</taxon>
    </lineage>
</organism>
<dbReference type="Proteomes" id="UP000195728">
    <property type="component" value="Unassembled WGS sequence"/>
</dbReference>
<proteinExistence type="predicted"/>
<evidence type="ECO:0000313" key="2">
    <source>
        <dbReference type="EMBL" id="SCC53767.1"/>
    </source>
</evidence>
<accession>A0AB37YVW8</accession>